<organism evidence="2 3">
    <name type="scientific">Lentinula boryana</name>
    <dbReference type="NCBI Taxonomy" id="40481"/>
    <lineage>
        <taxon>Eukaryota</taxon>
        <taxon>Fungi</taxon>
        <taxon>Dikarya</taxon>
        <taxon>Basidiomycota</taxon>
        <taxon>Agaricomycotina</taxon>
        <taxon>Agaricomycetes</taxon>
        <taxon>Agaricomycetidae</taxon>
        <taxon>Agaricales</taxon>
        <taxon>Marasmiineae</taxon>
        <taxon>Omphalotaceae</taxon>
        <taxon>Lentinula</taxon>
    </lineage>
</organism>
<sequence length="239" mass="26586">MSHFLRSVLPLLLDQMEMRPAGTMMMDRTILASDSTRERAPTTASTLSSSPSRSLQKRTVRFSPAPASPRTPSASTSRAPTSVVHDSDSDSDTGSSDPAAMDMELEEDPAGIPKPDGEAGRPGRGGYNLQTTLAWSAKRWRDVKGFIRNRVRATLDCSLCFSDQPLQRLHDIRQEAVAKYSFLQEYEDLWAVDDLIRSRLKYEKVALKRKADAKLAEEARAKAKKRFTISLPASRRASE</sequence>
<evidence type="ECO:0000313" key="2">
    <source>
        <dbReference type="EMBL" id="KAJ3992026.1"/>
    </source>
</evidence>
<feature type="compositionally biased region" description="Low complexity" evidence="1">
    <location>
        <begin position="63"/>
        <end position="82"/>
    </location>
</feature>
<proteinExistence type="predicted"/>
<gene>
    <name evidence="2" type="ORF">F5050DRAFT_1905571</name>
</gene>
<reference evidence="2" key="1">
    <citation type="submission" date="2022-08" db="EMBL/GenBank/DDBJ databases">
        <authorList>
            <consortium name="DOE Joint Genome Institute"/>
            <person name="Min B."/>
            <person name="Riley R."/>
            <person name="Sierra-Patev S."/>
            <person name="Naranjo-Ortiz M."/>
            <person name="Looney B."/>
            <person name="Konkel Z."/>
            <person name="Slot J.C."/>
            <person name="Sakamoto Y."/>
            <person name="Steenwyk J.L."/>
            <person name="Rokas A."/>
            <person name="Carro J."/>
            <person name="Camarero S."/>
            <person name="Ferreira P."/>
            <person name="Molpeceres G."/>
            <person name="Ruiz-Duenas F.J."/>
            <person name="Serrano A."/>
            <person name="Henrissat B."/>
            <person name="Drula E."/>
            <person name="Hughes K.W."/>
            <person name="Mata J.L."/>
            <person name="Ishikawa N.K."/>
            <person name="Vargas-Isla R."/>
            <person name="Ushijima S."/>
            <person name="Smith C.A."/>
            <person name="Ahrendt S."/>
            <person name="Andreopoulos W."/>
            <person name="He G."/>
            <person name="Labutti K."/>
            <person name="Lipzen A."/>
            <person name="Ng V."/>
            <person name="Sandor L."/>
            <person name="Barry K."/>
            <person name="Martinez A.T."/>
            <person name="Xiao Y."/>
            <person name="Gibbons J.G."/>
            <person name="Terashima K."/>
            <person name="Hibbett D.S."/>
            <person name="Grigoriev I.V."/>
        </authorList>
    </citation>
    <scope>NUCLEOTIDE SEQUENCE</scope>
    <source>
        <strain evidence="2">TFB10827</strain>
    </source>
</reference>
<dbReference type="Proteomes" id="UP001163828">
    <property type="component" value="Unassembled WGS sequence"/>
</dbReference>
<dbReference type="EMBL" id="MU790912">
    <property type="protein sequence ID" value="KAJ3992026.1"/>
    <property type="molecule type" value="Genomic_DNA"/>
</dbReference>
<evidence type="ECO:0000256" key="1">
    <source>
        <dbReference type="SAM" id="MobiDB-lite"/>
    </source>
</evidence>
<accession>A0ABQ8Q2S1</accession>
<comment type="caution">
    <text evidence="2">The sequence shown here is derived from an EMBL/GenBank/DDBJ whole genome shotgun (WGS) entry which is preliminary data.</text>
</comment>
<keyword evidence="3" id="KW-1185">Reference proteome</keyword>
<evidence type="ECO:0000313" key="3">
    <source>
        <dbReference type="Proteomes" id="UP001163828"/>
    </source>
</evidence>
<feature type="region of interest" description="Disordered" evidence="1">
    <location>
        <begin position="33"/>
        <end position="100"/>
    </location>
</feature>
<feature type="compositionally biased region" description="Low complexity" evidence="1">
    <location>
        <begin position="41"/>
        <end position="54"/>
    </location>
</feature>
<protein>
    <submittedName>
        <fullName evidence="2">Uncharacterized protein</fullName>
    </submittedName>
</protein>
<name>A0ABQ8Q2S1_9AGAR</name>